<sequence>MRRSRRHANDAFRSSETLLGSRIPLMSLIQTLAVAEHLNFRHAANALGVAQSSVSARVKALEQDLGILLFERHARGVRLTEAGRHFVEQIAAGVDQLDHAVKTAGMAAAGEWGRLRIGVHALIPHSFLAELIGQYREDHPGIEVEITEGTARDAVMRLRADRLDVVFVAGKPELPDCHTRPIWTEPLMAILPDGHRLAGQLAITWADLVGETFLVRHGGTGPQAHDHIVLRLAGRWPAPSILRFDVERATLLSMVGQGFGVTIAGAATALLPTSGVAFLSFADEPKPITFSAVWSPSNRSAALRNLLTLASDMGRPVRTD</sequence>
<comment type="caution">
    <text evidence="6">The sequence shown here is derived from an EMBL/GenBank/DDBJ whole genome shotgun (WGS) entry which is preliminary data.</text>
</comment>
<accession>A0A2W5S2A0</accession>
<dbReference type="SUPFAM" id="SSF53850">
    <property type="entry name" value="Periplasmic binding protein-like II"/>
    <property type="match status" value="1"/>
</dbReference>
<dbReference type="Pfam" id="PF00126">
    <property type="entry name" value="HTH_1"/>
    <property type="match status" value="1"/>
</dbReference>
<dbReference type="InterPro" id="IPR036388">
    <property type="entry name" value="WH-like_DNA-bd_sf"/>
</dbReference>
<evidence type="ECO:0000256" key="2">
    <source>
        <dbReference type="ARBA" id="ARBA00023015"/>
    </source>
</evidence>
<feature type="domain" description="HTH lysR-type" evidence="5">
    <location>
        <begin position="32"/>
        <end position="80"/>
    </location>
</feature>
<organism evidence="6 7">
    <name type="scientific">Cereibacter sphaeroides</name>
    <name type="common">Rhodobacter sphaeroides</name>
    <dbReference type="NCBI Taxonomy" id="1063"/>
    <lineage>
        <taxon>Bacteria</taxon>
        <taxon>Pseudomonadati</taxon>
        <taxon>Pseudomonadota</taxon>
        <taxon>Alphaproteobacteria</taxon>
        <taxon>Rhodobacterales</taxon>
        <taxon>Paracoccaceae</taxon>
        <taxon>Cereibacter</taxon>
    </lineage>
</organism>
<keyword evidence="4" id="KW-0804">Transcription</keyword>
<dbReference type="Gene3D" id="3.40.190.10">
    <property type="entry name" value="Periplasmic binding protein-like II"/>
    <property type="match status" value="2"/>
</dbReference>
<name>A0A2W5S2A0_CERSP</name>
<reference evidence="6 7" key="1">
    <citation type="submission" date="2017-08" db="EMBL/GenBank/DDBJ databases">
        <title>Infants hospitalized years apart are colonized by the same room-sourced microbial strains.</title>
        <authorList>
            <person name="Brooks B."/>
            <person name="Olm M.R."/>
            <person name="Firek B.A."/>
            <person name="Baker R."/>
            <person name="Thomas B.C."/>
            <person name="Morowitz M.J."/>
            <person name="Banfield J.F."/>
        </authorList>
    </citation>
    <scope>NUCLEOTIDE SEQUENCE [LARGE SCALE GENOMIC DNA]</scope>
    <source>
        <strain evidence="6">S2_003_000_R2_11</strain>
    </source>
</reference>
<gene>
    <name evidence="6" type="ORF">DI533_16590</name>
</gene>
<dbReference type="InterPro" id="IPR036390">
    <property type="entry name" value="WH_DNA-bd_sf"/>
</dbReference>
<evidence type="ECO:0000256" key="3">
    <source>
        <dbReference type="ARBA" id="ARBA00023125"/>
    </source>
</evidence>
<evidence type="ECO:0000313" key="7">
    <source>
        <dbReference type="Proteomes" id="UP000248975"/>
    </source>
</evidence>
<dbReference type="InterPro" id="IPR005119">
    <property type="entry name" value="LysR_subst-bd"/>
</dbReference>
<dbReference type="Pfam" id="PF03466">
    <property type="entry name" value="LysR_substrate"/>
    <property type="match status" value="1"/>
</dbReference>
<evidence type="ECO:0000256" key="4">
    <source>
        <dbReference type="ARBA" id="ARBA00023163"/>
    </source>
</evidence>
<dbReference type="AlphaFoldDB" id="A0A2W5S2A0"/>
<dbReference type="SUPFAM" id="SSF46785">
    <property type="entry name" value="Winged helix' DNA-binding domain"/>
    <property type="match status" value="1"/>
</dbReference>
<protein>
    <submittedName>
        <fullName evidence="6">LysR family transcriptional regulator</fullName>
    </submittedName>
</protein>
<dbReference type="Gene3D" id="1.10.10.10">
    <property type="entry name" value="Winged helix-like DNA-binding domain superfamily/Winged helix DNA-binding domain"/>
    <property type="match status" value="1"/>
</dbReference>
<evidence type="ECO:0000256" key="1">
    <source>
        <dbReference type="ARBA" id="ARBA00009437"/>
    </source>
</evidence>
<dbReference type="GO" id="GO:0032993">
    <property type="term" value="C:protein-DNA complex"/>
    <property type="evidence" value="ECO:0007669"/>
    <property type="project" value="TreeGrafter"/>
</dbReference>
<dbReference type="InterPro" id="IPR000847">
    <property type="entry name" value="LysR_HTH_N"/>
</dbReference>
<proteinExistence type="inferred from homology"/>
<dbReference type="PRINTS" id="PR00039">
    <property type="entry name" value="HTHLYSR"/>
</dbReference>
<dbReference type="FunFam" id="1.10.10.10:FF:000001">
    <property type="entry name" value="LysR family transcriptional regulator"/>
    <property type="match status" value="1"/>
</dbReference>
<dbReference type="PROSITE" id="PS50931">
    <property type="entry name" value="HTH_LYSR"/>
    <property type="match status" value="1"/>
</dbReference>
<dbReference type="EMBL" id="QFQS01000003">
    <property type="protein sequence ID" value="PZQ97151.1"/>
    <property type="molecule type" value="Genomic_DNA"/>
</dbReference>
<dbReference type="GO" id="GO:0003677">
    <property type="term" value="F:DNA binding"/>
    <property type="evidence" value="ECO:0007669"/>
    <property type="project" value="UniProtKB-KW"/>
</dbReference>
<dbReference type="Proteomes" id="UP000248975">
    <property type="component" value="Unassembled WGS sequence"/>
</dbReference>
<dbReference type="CDD" id="cd08414">
    <property type="entry name" value="PBP2_LTTR_aromatics_like"/>
    <property type="match status" value="1"/>
</dbReference>
<evidence type="ECO:0000313" key="6">
    <source>
        <dbReference type="EMBL" id="PZQ97151.1"/>
    </source>
</evidence>
<dbReference type="PANTHER" id="PTHR30346:SF0">
    <property type="entry name" value="HCA OPERON TRANSCRIPTIONAL ACTIVATOR HCAR"/>
    <property type="match status" value="1"/>
</dbReference>
<dbReference type="PANTHER" id="PTHR30346">
    <property type="entry name" value="TRANSCRIPTIONAL DUAL REGULATOR HCAR-RELATED"/>
    <property type="match status" value="1"/>
</dbReference>
<evidence type="ECO:0000259" key="5">
    <source>
        <dbReference type="PROSITE" id="PS50931"/>
    </source>
</evidence>
<dbReference type="GO" id="GO:0003700">
    <property type="term" value="F:DNA-binding transcription factor activity"/>
    <property type="evidence" value="ECO:0007669"/>
    <property type="project" value="InterPro"/>
</dbReference>
<comment type="similarity">
    <text evidence="1">Belongs to the LysR transcriptional regulatory family.</text>
</comment>
<keyword evidence="2" id="KW-0805">Transcription regulation</keyword>
<keyword evidence="3" id="KW-0238">DNA-binding</keyword>